<evidence type="ECO:0000256" key="2">
    <source>
        <dbReference type="ARBA" id="ARBA00022692"/>
    </source>
</evidence>
<gene>
    <name evidence="7" type="ORF">LTR84_004497</name>
</gene>
<keyword evidence="2 6" id="KW-0812">Transmembrane</keyword>
<keyword evidence="4 6" id="KW-0472">Membrane</keyword>
<dbReference type="GeneID" id="89972675"/>
<dbReference type="EMBL" id="JAVRRD010000019">
    <property type="protein sequence ID" value="KAK5049568.1"/>
    <property type="molecule type" value="Genomic_DNA"/>
</dbReference>
<feature type="transmembrane region" description="Helical" evidence="6">
    <location>
        <begin position="446"/>
        <end position="472"/>
    </location>
</feature>
<feature type="transmembrane region" description="Helical" evidence="6">
    <location>
        <begin position="91"/>
        <end position="109"/>
    </location>
</feature>
<evidence type="ECO:0008006" key="9">
    <source>
        <dbReference type="Google" id="ProtNLM"/>
    </source>
</evidence>
<dbReference type="PANTHER" id="PTHR23501:SF195">
    <property type="entry name" value="PEP5"/>
    <property type="match status" value="1"/>
</dbReference>
<keyword evidence="8" id="KW-1185">Reference proteome</keyword>
<evidence type="ECO:0000256" key="1">
    <source>
        <dbReference type="ARBA" id="ARBA00004141"/>
    </source>
</evidence>
<evidence type="ECO:0000313" key="7">
    <source>
        <dbReference type="EMBL" id="KAK5049568.1"/>
    </source>
</evidence>
<dbReference type="InterPro" id="IPR011701">
    <property type="entry name" value="MFS"/>
</dbReference>
<feature type="transmembrane region" description="Helical" evidence="6">
    <location>
        <begin position="322"/>
        <end position="343"/>
    </location>
</feature>
<dbReference type="AlphaFoldDB" id="A0AAV9N615"/>
<name>A0AAV9N615_9EURO</name>
<feature type="transmembrane region" description="Helical" evidence="6">
    <location>
        <begin position="121"/>
        <end position="140"/>
    </location>
</feature>
<protein>
    <recommendedName>
        <fullName evidence="9">Major facilitator superfamily (MFS) profile domain-containing protein</fullName>
    </recommendedName>
</protein>
<evidence type="ECO:0000256" key="3">
    <source>
        <dbReference type="ARBA" id="ARBA00022989"/>
    </source>
</evidence>
<feature type="transmembrane region" description="Helical" evidence="6">
    <location>
        <begin position="358"/>
        <end position="381"/>
    </location>
</feature>
<dbReference type="InterPro" id="IPR036259">
    <property type="entry name" value="MFS_trans_sf"/>
</dbReference>
<comment type="subcellular location">
    <subcellularLocation>
        <location evidence="1">Membrane</location>
        <topology evidence="1">Multi-pass membrane protein</topology>
    </subcellularLocation>
</comment>
<dbReference type="InterPro" id="IPR005829">
    <property type="entry name" value="Sugar_transporter_CS"/>
</dbReference>
<feature type="transmembrane region" description="Helical" evidence="6">
    <location>
        <begin position="212"/>
        <end position="232"/>
    </location>
</feature>
<feature type="region of interest" description="Disordered" evidence="5">
    <location>
        <begin position="1"/>
        <end position="24"/>
    </location>
</feature>
<organism evidence="7 8">
    <name type="scientific">Exophiala bonariae</name>
    <dbReference type="NCBI Taxonomy" id="1690606"/>
    <lineage>
        <taxon>Eukaryota</taxon>
        <taxon>Fungi</taxon>
        <taxon>Dikarya</taxon>
        <taxon>Ascomycota</taxon>
        <taxon>Pezizomycotina</taxon>
        <taxon>Eurotiomycetes</taxon>
        <taxon>Chaetothyriomycetidae</taxon>
        <taxon>Chaetothyriales</taxon>
        <taxon>Herpotrichiellaceae</taxon>
        <taxon>Exophiala</taxon>
    </lineage>
</organism>
<comment type="caution">
    <text evidence="7">The sequence shown here is derived from an EMBL/GenBank/DDBJ whole genome shotgun (WGS) entry which is preliminary data.</text>
</comment>
<keyword evidence="3 6" id="KW-1133">Transmembrane helix</keyword>
<evidence type="ECO:0000256" key="6">
    <source>
        <dbReference type="SAM" id="Phobius"/>
    </source>
</evidence>
<evidence type="ECO:0000256" key="5">
    <source>
        <dbReference type="SAM" id="MobiDB-lite"/>
    </source>
</evidence>
<proteinExistence type="predicted"/>
<dbReference type="RefSeq" id="XP_064704613.1">
    <property type="nucleotide sequence ID" value="XM_064848074.1"/>
</dbReference>
<dbReference type="PANTHER" id="PTHR23501">
    <property type="entry name" value="MAJOR FACILITATOR SUPERFAMILY"/>
    <property type="match status" value="1"/>
</dbReference>
<feature type="transmembrane region" description="Helical" evidence="6">
    <location>
        <begin position="284"/>
        <end position="301"/>
    </location>
</feature>
<feature type="transmembrane region" description="Helical" evidence="6">
    <location>
        <begin position="54"/>
        <end position="79"/>
    </location>
</feature>
<feature type="transmembrane region" description="Helical" evidence="6">
    <location>
        <begin position="388"/>
        <end position="409"/>
    </location>
</feature>
<dbReference type="SUPFAM" id="SSF103473">
    <property type="entry name" value="MFS general substrate transporter"/>
    <property type="match status" value="1"/>
</dbReference>
<dbReference type="PROSITE" id="PS00216">
    <property type="entry name" value="SUGAR_TRANSPORT_1"/>
    <property type="match status" value="1"/>
</dbReference>
<dbReference type="GO" id="GO:0022857">
    <property type="term" value="F:transmembrane transporter activity"/>
    <property type="evidence" value="ECO:0007669"/>
    <property type="project" value="InterPro"/>
</dbReference>
<feature type="transmembrane region" description="Helical" evidence="6">
    <location>
        <begin position="177"/>
        <end position="200"/>
    </location>
</feature>
<feature type="transmembrane region" description="Helical" evidence="6">
    <location>
        <begin position="253"/>
        <end position="272"/>
    </location>
</feature>
<feature type="transmembrane region" description="Helical" evidence="6">
    <location>
        <begin position="146"/>
        <end position="165"/>
    </location>
</feature>
<evidence type="ECO:0000313" key="8">
    <source>
        <dbReference type="Proteomes" id="UP001358417"/>
    </source>
</evidence>
<evidence type="ECO:0000256" key="4">
    <source>
        <dbReference type="ARBA" id="ARBA00023136"/>
    </source>
</evidence>
<accession>A0AAV9N615</accession>
<sequence length="563" mass="60082">MSNNVAATETTEDQRSAINSSHATKDLIQGGKPEAIEYADRSHEPVPHFHAKTFLILFAVMAVYFAQLVHLVGTGAYARAITSTVGGSQDAVWMASIAVIVTVVASPPVSQAADYWGRRWFMIITTFCGVVGSVIIARAMSIGTALAGAVITSLSFGAQPLLHAVASEVITHRNRAAAQAVINAANGLGGITGILMGAAFTQDGNPDGFRNYWYVTAGIYALATIILVVCYTPPLRETQLRYTFREKLRHLDWIGYVLLALGLVLFVMGLSWAENPYSWKDAHVLGPLLAGAVISILFILYEWRFKSDGMIHHRLFSRDRNFAIALGCIFCEGLVFFAVNAFMAYEVSVLYDSDTMRVALHFSVTLFVYSLCVIGPAIYCYKTRRVRVLAMSGFACFLTGNICMATLGLGSAKAAWGYPVFFGAGLAICITVLLTAAQLSAPPELIAITSGLMISVRSLGGAVGLAIYTAAFNSKLSETAGKKIANAVLPLGLPSSSLSLLILDILTGNIGGLPDIPGISPQIIQAGVLAFQQAFAESIRAVWITAACFTAAALVGEFLCTSD</sequence>
<dbReference type="Proteomes" id="UP001358417">
    <property type="component" value="Unassembled WGS sequence"/>
</dbReference>
<dbReference type="GO" id="GO:0005886">
    <property type="term" value="C:plasma membrane"/>
    <property type="evidence" value="ECO:0007669"/>
    <property type="project" value="TreeGrafter"/>
</dbReference>
<reference evidence="7 8" key="1">
    <citation type="submission" date="2023-08" db="EMBL/GenBank/DDBJ databases">
        <title>Black Yeasts Isolated from many extreme environments.</title>
        <authorList>
            <person name="Coleine C."/>
            <person name="Stajich J.E."/>
            <person name="Selbmann L."/>
        </authorList>
    </citation>
    <scope>NUCLEOTIDE SEQUENCE [LARGE SCALE GENOMIC DNA]</scope>
    <source>
        <strain evidence="7 8">CCFEE 5792</strain>
    </source>
</reference>
<dbReference type="Pfam" id="PF07690">
    <property type="entry name" value="MFS_1"/>
    <property type="match status" value="1"/>
</dbReference>
<feature type="transmembrane region" description="Helical" evidence="6">
    <location>
        <begin position="415"/>
        <end position="434"/>
    </location>
</feature>
<dbReference type="Gene3D" id="1.20.1250.20">
    <property type="entry name" value="MFS general substrate transporter like domains"/>
    <property type="match status" value="1"/>
</dbReference>